<proteinExistence type="predicted"/>
<sequence length="137" mass="15446">MHIVLSSIVVQVLLSTSEETGKEVEDTTVKLPERLQHWAHHVEQLLNFDEAIPVKKVGRLSFSKNFKIADGRSGTQIFVGAIAGLWPVAVKRVNQGMQTMEEEVHQILTEEKLEAHYLLVPTLIEKDDDFVYLASPL</sequence>
<evidence type="ECO:0000256" key="1">
    <source>
        <dbReference type="SAM" id="SignalP"/>
    </source>
</evidence>
<comment type="caution">
    <text evidence="2">The sequence shown here is derived from an EMBL/GenBank/DDBJ whole genome shotgun (WGS) entry which is preliminary data.</text>
</comment>
<evidence type="ECO:0000313" key="2">
    <source>
        <dbReference type="EMBL" id="KAJ8048405.1"/>
    </source>
</evidence>
<dbReference type="EMBL" id="JAIZAY010000001">
    <property type="protein sequence ID" value="KAJ8048405.1"/>
    <property type="molecule type" value="Genomic_DNA"/>
</dbReference>
<organism evidence="2 3">
    <name type="scientific">Holothuria leucospilota</name>
    <name type="common">Black long sea cucumber</name>
    <name type="synonym">Mertensiothuria leucospilota</name>
    <dbReference type="NCBI Taxonomy" id="206669"/>
    <lineage>
        <taxon>Eukaryota</taxon>
        <taxon>Metazoa</taxon>
        <taxon>Echinodermata</taxon>
        <taxon>Eleutherozoa</taxon>
        <taxon>Echinozoa</taxon>
        <taxon>Holothuroidea</taxon>
        <taxon>Aspidochirotacea</taxon>
        <taxon>Aspidochirotida</taxon>
        <taxon>Holothuriidae</taxon>
        <taxon>Holothuria</taxon>
    </lineage>
</organism>
<keyword evidence="3" id="KW-1185">Reference proteome</keyword>
<dbReference type="Proteomes" id="UP001152320">
    <property type="component" value="Chromosome 1"/>
</dbReference>
<keyword evidence="1" id="KW-0732">Signal</keyword>
<feature type="signal peptide" evidence="1">
    <location>
        <begin position="1"/>
        <end position="17"/>
    </location>
</feature>
<accession>A0A9Q1HJU7</accession>
<dbReference type="AlphaFoldDB" id="A0A9Q1HJU7"/>
<protein>
    <submittedName>
        <fullName evidence="2">Uncharacterized protein</fullName>
    </submittedName>
</protein>
<name>A0A9Q1HJU7_HOLLE</name>
<reference evidence="2" key="1">
    <citation type="submission" date="2021-10" db="EMBL/GenBank/DDBJ databases">
        <title>Tropical sea cucumber genome reveals ecological adaptation and Cuvierian tubules defense mechanism.</title>
        <authorList>
            <person name="Chen T."/>
        </authorList>
    </citation>
    <scope>NUCLEOTIDE SEQUENCE</scope>
    <source>
        <strain evidence="2">Nanhai2018</strain>
        <tissue evidence="2">Muscle</tissue>
    </source>
</reference>
<gene>
    <name evidence="2" type="ORF">HOLleu_00708</name>
</gene>
<dbReference type="Gene3D" id="1.10.510.10">
    <property type="entry name" value="Transferase(Phosphotransferase) domain 1"/>
    <property type="match status" value="1"/>
</dbReference>
<feature type="chain" id="PRO_5040233724" evidence="1">
    <location>
        <begin position="18"/>
        <end position="137"/>
    </location>
</feature>
<dbReference type="OrthoDB" id="63989at2759"/>
<evidence type="ECO:0000313" key="3">
    <source>
        <dbReference type="Proteomes" id="UP001152320"/>
    </source>
</evidence>